<feature type="domain" description="YheO-like" evidence="1">
    <location>
        <begin position="8"/>
        <end position="110"/>
    </location>
</feature>
<dbReference type="RefSeq" id="WP_028374285.1">
    <property type="nucleotide sequence ID" value="NZ_CAAAJD010000033.1"/>
</dbReference>
<protein>
    <submittedName>
        <fullName evidence="3">YheO-like PAS domain protein</fullName>
    </submittedName>
</protein>
<reference evidence="3 4" key="1">
    <citation type="submission" date="2015-11" db="EMBL/GenBank/DDBJ databases">
        <title>Genomic analysis of 38 Legionella species identifies large and diverse effector repertoires.</title>
        <authorList>
            <person name="Burstein D."/>
            <person name="Amaro F."/>
            <person name="Zusman T."/>
            <person name="Lifshitz Z."/>
            <person name="Cohen O."/>
            <person name="Gilbert J.A."/>
            <person name="Pupko T."/>
            <person name="Shuman H.A."/>
            <person name="Segal G."/>
        </authorList>
    </citation>
    <scope>NUCLEOTIDE SEQUENCE [LARGE SCALE GENOMIC DNA]</scope>
    <source>
        <strain evidence="3 4">ATCC 49751</strain>
    </source>
</reference>
<dbReference type="InterPro" id="IPR039445">
    <property type="entry name" value="DauR-like_HTH"/>
</dbReference>
<evidence type="ECO:0000313" key="3">
    <source>
        <dbReference type="EMBL" id="KTD20377.1"/>
    </source>
</evidence>
<evidence type="ECO:0000259" key="2">
    <source>
        <dbReference type="Pfam" id="PF13309"/>
    </source>
</evidence>
<gene>
    <name evidence="3" type="ORF">Llan_1878</name>
</gene>
<evidence type="ECO:0000313" key="4">
    <source>
        <dbReference type="Proteomes" id="UP000054869"/>
    </source>
</evidence>
<keyword evidence="4" id="KW-1185">Reference proteome</keyword>
<dbReference type="STRING" id="45067.Llan_1878"/>
<dbReference type="Pfam" id="PF08348">
    <property type="entry name" value="PAS_6"/>
    <property type="match status" value="1"/>
</dbReference>
<dbReference type="PATRIC" id="fig|45067.4.peg.1967"/>
<dbReference type="AlphaFoldDB" id="A0A0W0VKM7"/>
<dbReference type="EMBL" id="LNYI01000041">
    <property type="protein sequence ID" value="KTD20377.1"/>
    <property type="molecule type" value="Genomic_DNA"/>
</dbReference>
<feature type="domain" description="Transcriptional regulator DauR-like HTH" evidence="2">
    <location>
        <begin position="138"/>
        <end position="198"/>
    </location>
</feature>
<dbReference type="eggNOG" id="COG2964">
    <property type="taxonomic scope" value="Bacteria"/>
</dbReference>
<dbReference type="InterPro" id="IPR039446">
    <property type="entry name" value="DauR-like"/>
</dbReference>
<dbReference type="InterPro" id="IPR013559">
    <property type="entry name" value="YheO"/>
</dbReference>
<name>A0A0W0VKM7_9GAMM</name>
<accession>A0A0W0VKM7</accession>
<organism evidence="3 4">
    <name type="scientific">Legionella lansingensis</name>
    <dbReference type="NCBI Taxonomy" id="45067"/>
    <lineage>
        <taxon>Bacteria</taxon>
        <taxon>Pseudomonadati</taxon>
        <taxon>Pseudomonadota</taxon>
        <taxon>Gammaproteobacteria</taxon>
        <taxon>Legionellales</taxon>
        <taxon>Legionellaceae</taxon>
        <taxon>Legionella</taxon>
    </lineage>
</organism>
<proteinExistence type="predicted"/>
<dbReference type="PANTHER" id="PTHR35568:SF1">
    <property type="entry name" value="TRANSCRIPTIONAL REGULATOR DAUR"/>
    <property type="match status" value="1"/>
</dbReference>
<dbReference type="Proteomes" id="UP000054869">
    <property type="component" value="Unassembled WGS sequence"/>
</dbReference>
<comment type="caution">
    <text evidence="3">The sequence shown here is derived from an EMBL/GenBank/DDBJ whole genome shotgun (WGS) entry which is preliminary data.</text>
</comment>
<dbReference type="OrthoDB" id="9796595at2"/>
<dbReference type="Pfam" id="PF13309">
    <property type="entry name" value="HTH_22"/>
    <property type="match status" value="1"/>
</dbReference>
<dbReference type="PANTHER" id="PTHR35568">
    <property type="entry name" value="TRANSCRIPTIONAL REGULATOR DAUR"/>
    <property type="match status" value="1"/>
</dbReference>
<evidence type="ECO:0000259" key="1">
    <source>
        <dbReference type="Pfam" id="PF08348"/>
    </source>
</evidence>
<sequence length="210" mass="24112">MKKSIHNILSTAEAIQKLFHPYAEVVVHDLQQDQIVAIFNPFSKRRVGEPSLFSKEEKMAAEVDCIGPYEKLNWDGRKLKSVSSVIRDEDNKAVGMLCINLDVSSFEKFNRALLEFLHSPQMIAQPALLFKDDWQERINRFIHDYLNKNHLSLDVLTRQEKRKLIEHLHVNGAFTGKNSANYIAQILKISRATVYNYLGHAPKIIAGLQK</sequence>